<keyword evidence="5" id="KW-0418">Kinase</keyword>
<dbReference type="PROSITE" id="PS50110">
    <property type="entry name" value="RESPONSE_REGULATORY"/>
    <property type="match status" value="2"/>
</dbReference>
<accession>A0ABR9V5C2</accession>
<dbReference type="InterPro" id="IPR005467">
    <property type="entry name" value="His_kinase_dom"/>
</dbReference>
<dbReference type="InterPro" id="IPR000014">
    <property type="entry name" value="PAS"/>
</dbReference>
<feature type="domain" description="PAC" evidence="11">
    <location>
        <begin position="338"/>
        <end position="389"/>
    </location>
</feature>
<evidence type="ECO:0000259" key="11">
    <source>
        <dbReference type="PROSITE" id="PS50113"/>
    </source>
</evidence>
<dbReference type="InterPro" id="IPR001610">
    <property type="entry name" value="PAC"/>
</dbReference>
<protein>
    <recommendedName>
        <fullName evidence="2">histidine kinase</fullName>
        <ecNumber evidence="2">2.7.13.3</ecNumber>
    </recommendedName>
</protein>
<proteinExistence type="predicted"/>
<feature type="domain" description="PAC" evidence="11">
    <location>
        <begin position="721"/>
        <end position="773"/>
    </location>
</feature>
<dbReference type="InterPro" id="IPR001789">
    <property type="entry name" value="Sig_transdc_resp-reg_receiver"/>
</dbReference>
<dbReference type="PROSITE" id="PS50109">
    <property type="entry name" value="HIS_KIN"/>
    <property type="match status" value="1"/>
</dbReference>
<gene>
    <name evidence="12" type="ORF">IQ215_10340</name>
</gene>
<dbReference type="EMBL" id="JADEWC010000023">
    <property type="protein sequence ID" value="MBE9223094.1"/>
    <property type="molecule type" value="Genomic_DNA"/>
</dbReference>
<evidence type="ECO:0000313" key="12">
    <source>
        <dbReference type="EMBL" id="MBE9223094.1"/>
    </source>
</evidence>
<dbReference type="Gene3D" id="3.30.565.10">
    <property type="entry name" value="Histidine kinase-like ATPase, C-terminal domain"/>
    <property type="match status" value="1"/>
</dbReference>
<dbReference type="InterPro" id="IPR013655">
    <property type="entry name" value="PAS_fold_3"/>
</dbReference>
<dbReference type="SMART" id="SM00091">
    <property type="entry name" value="PAS"/>
    <property type="match status" value="5"/>
</dbReference>
<evidence type="ECO:0000256" key="5">
    <source>
        <dbReference type="ARBA" id="ARBA00022777"/>
    </source>
</evidence>
<feature type="domain" description="PAC" evidence="11">
    <location>
        <begin position="591"/>
        <end position="643"/>
    </location>
</feature>
<evidence type="ECO:0000256" key="3">
    <source>
        <dbReference type="ARBA" id="ARBA00022553"/>
    </source>
</evidence>
<dbReference type="CDD" id="cd16922">
    <property type="entry name" value="HATPase_EvgS-ArcB-TorS-like"/>
    <property type="match status" value="1"/>
</dbReference>
<dbReference type="SMART" id="SM00086">
    <property type="entry name" value="PAC"/>
    <property type="match status" value="6"/>
</dbReference>
<evidence type="ECO:0000256" key="7">
    <source>
        <dbReference type="PROSITE-ProRule" id="PRU00169"/>
    </source>
</evidence>
<feature type="domain" description="PAS" evidence="10">
    <location>
        <begin position="516"/>
        <end position="589"/>
    </location>
</feature>
<evidence type="ECO:0000259" key="8">
    <source>
        <dbReference type="PROSITE" id="PS50109"/>
    </source>
</evidence>
<dbReference type="NCBIfam" id="TIGR00229">
    <property type="entry name" value="sensory_box"/>
    <property type="match status" value="5"/>
</dbReference>
<dbReference type="Gene3D" id="3.30.450.40">
    <property type="match status" value="1"/>
</dbReference>
<dbReference type="Pfam" id="PF00512">
    <property type="entry name" value="HisKA"/>
    <property type="match status" value="1"/>
</dbReference>
<dbReference type="CDD" id="cd00130">
    <property type="entry name" value="PAS"/>
    <property type="match status" value="5"/>
</dbReference>
<sequence length="1496" mass="170662">MNVEESSKKNNFLKDTTYNLEQFFSLASDLLCITDLEGNFLELNSLWQEILGYSPEELKGRCFADLVHHQDLESSFATLSTLKNDQKINHFENRCRHKNGTYYYLEWKAQIHDGLIYALARDITQKKQREARVEKEKNFSNSVITNLPDGFMVLSASGELLEVNPAFCEMTGFTRPELLGTFPPFDYWASENIDLCEKVFNPLNIHLNNKNIEVIFKHKKGHYIPILVSCYTINNPDDNVLFLCATIKNISQIKNAEIELNLTKDFLEQTSRLARVGGWEVNLDSDTVKWTDMTKIIHELPLDFQPTLEDAINFYREGESRDVVTKAVEGAIIRGESSAFEVQLVTATGKEIWVKAIIESDFRDGKCHRLYGSFQDIDEEKKNQIALAKKTAEFNQLVSLIPLGIYKLTEDFRFIYVSSVWADLNNLKAEDVVKDSKIALSIIHPEDRDLFLAKSAEAIASRTNFDETVRMIIDGKVRWMQIKSKAQQDENGNWFWFGTQTDVTENQIAQRELLSTKQQLQSILGSLNEVVWSISYPDQQVLYITPSAEDLYEMPLSEWLKDLSHWHQFIHPEDKQQMQVTLQQLETQGYYNTEYRIITATGKVKWVSNKGKYIKNDAGEIIRIDGIVTDITENQLTKIALAHSENQIKNLIANMSGVAYQCLNDRNYTTLFISEEIQRLTGYQPQDFIDNHVNLYDVIHPRYRKRVSKKINQGVKNKTSYELEYPMLTTHGKLIWVSEKGKGIYDDQGKLLYLEGVIFDITRQKVTKSKIQKANQELQEKEKMLFAISLATKELLVNDDVESAIALSLKILCDAMGTDQAYYFTVKQGENEPICSHQYEYYADGRLPVIQNPQLINIPISLFPPAAQALLAGKPFQTSSDDIEDDIAFKSIIKEQNIKSFIYIPIFYQETFVGFIGFDDTHQTRKWTDGETALLQSFTDTIASAMERKSLEENLSLAKQQAELANRAKSEFLANMSHEIRTPLNGVIGFSELLLQTNLDATQKKYLHLVNQSGNILLDLINDILDFSKIEAGRLELSHQKTDIWNLASEVVDIIRLKVAHKDIEILLNISPELPRFAWLDEIRVKQILINLLGNAVKFTEKGEIEVKITLQNTIDIKNNQRLTPSKKDQDLTFNLEFSVRDTGMGISPEKQEKIFQAFAQEDNSITRKYGGTGLGLTISNKLLALMNSQLHLESEVGKGSRFFFNLSLKTQMGEEIEYEALSDIKRLLIVDDNVNNCEILRQMLLRKNIVCDVVYDCVSAQQILKNNPGVYEGAIIDYSLPDSNGLDLIRIIRCGFDIDASRLPIILLHSVANDQDINLACEELSIQSQHNKPISIDQLYYTLAHLKVKNSDGVQMVVDNSLTNENEAMVDRLTILIAEDNSVNLTLTKVLVKRAIAHSTIITAKNGQEAIEKYITHQPDLILMDIQMPVMSGYEATTIIRATEENKYTPIIALTAGTIKGEKERCLEAGMDDYLSKPIVLEEFNRIIRQYVTMV</sequence>
<dbReference type="SUPFAM" id="SSF52172">
    <property type="entry name" value="CheY-like"/>
    <property type="match status" value="2"/>
</dbReference>
<dbReference type="InterPro" id="IPR035965">
    <property type="entry name" value="PAS-like_dom_sf"/>
</dbReference>
<dbReference type="SMART" id="SM00065">
    <property type="entry name" value="GAF"/>
    <property type="match status" value="1"/>
</dbReference>
<dbReference type="InterPro" id="IPR011006">
    <property type="entry name" value="CheY-like_superfamily"/>
</dbReference>
<feature type="domain" description="Response regulatory" evidence="9">
    <location>
        <begin position="1227"/>
        <end position="1348"/>
    </location>
</feature>
<evidence type="ECO:0000313" key="13">
    <source>
        <dbReference type="Proteomes" id="UP000654604"/>
    </source>
</evidence>
<dbReference type="InterPro" id="IPR036097">
    <property type="entry name" value="HisK_dim/P_sf"/>
</dbReference>
<dbReference type="InterPro" id="IPR000700">
    <property type="entry name" value="PAS-assoc_C"/>
</dbReference>
<keyword evidence="13" id="KW-1185">Reference proteome</keyword>
<evidence type="ECO:0000256" key="1">
    <source>
        <dbReference type="ARBA" id="ARBA00000085"/>
    </source>
</evidence>
<keyword evidence="4" id="KW-0808">Transferase</keyword>
<dbReference type="PANTHER" id="PTHR45339">
    <property type="entry name" value="HYBRID SIGNAL TRANSDUCTION HISTIDINE KINASE J"/>
    <property type="match status" value="1"/>
</dbReference>
<dbReference type="InterPro" id="IPR003661">
    <property type="entry name" value="HisK_dim/P_dom"/>
</dbReference>
<dbReference type="PANTHER" id="PTHR45339:SF1">
    <property type="entry name" value="HYBRID SIGNAL TRANSDUCTION HISTIDINE KINASE J"/>
    <property type="match status" value="1"/>
</dbReference>
<comment type="caution">
    <text evidence="12">The sequence shown here is derived from an EMBL/GenBank/DDBJ whole genome shotgun (WGS) entry which is preliminary data.</text>
</comment>
<reference evidence="12 13" key="1">
    <citation type="submission" date="2020-10" db="EMBL/GenBank/DDBJ databases">
        <authorList>
            <person name="Castelo-Branco R."/>
            <person name="Eusebio N."/>
            <person name="Adriana R."/>
            <person name="Vieira A."/>
            <person name="Brugerolle De Fraissinette N."/>
            <person name="Rezende De Castro R."/>
            <person name="Schneider M.P."/>
            <person name="Vasconcelos V."/>
            <person name="Leao P.N."/>
        </authorList>
    </citation>
    <scope>NUCLEOTIDE SEQUENCE [LARGE SCALE GENOMIC DNA]</scope>
    <source>
        <strain evidence="12 13">LEGE 03274</strain>
    </source>
</reference>
<dbReference type="Pfam" id="PF01590">
    <property type="entry name" value="GAF"/>
    <property type="match status" value="1"/>
</dbReference>
<dbReference type="Pfam" id="PF13426">
    <property type="entry name" value="PAS_9"/>
    <property type="match status" value="1"/>
</dbReference>
<evidence type="ECO:0000256" key="6">
    <source>
        <dbReference type="ARBA" id="ARBA00023012"/>
    </source>
</evidence>
<dbReference type="EC" id="2.7.13.3" evidence="2"/>
<dbReference type="Proteomes" id="UP000654604">
    <property type="component" value="Unassembled WGS sequence"/>
</dbReference>
<feature type="domain" description="PAC" evidence="11">
    <location>
        <begin position="463"/>
        <end position="515"/>
    </location>
</feature>
<feature type="domain" description="Histidine kinase" evidence="8">
    <location>
        <begin position="975"/>
        <end position="1211"/>
    </location>
</feature>
<dbReference type="SUPFAM" id="SSF55785">
    <property type="entry name" value="PYP-like sensor domain (PAS domain)"/>
    <property type="match status" value="6"/>
</dbReference>
<dbReference type="RefSeq" id="WP_193801238.1">
    <property type="nucleotide sequence ID" value="NZ_JADEWC010000023.1"/>
</dbReference>
<evidence type="ECO:0000256" key="2">
    <source>
        <dbReference type="ARBA" id="ARBA00012438"/>
    </source>
</evidence>
<comment type="catalytic activity">
    <reaction evidence="1">
        <text>ATP + protein L-histidine = ADP + protein N-phospho-L-histidine.</text>
        <dbReference type="EC" id="2.7.13.3"/>
    </reaction>
</comment>
<dbReference type="Gene3D" id="3.40.50.2300">
    <property type="match status" value="2"/>
</dbReference>
<feature type="domain" description="PAS" evidence="10">
    <location>
        <begin position="136"/>
        <end position="180"/>
    </location>
</feature>
<feature type="modified residue" description="4-aspartylphosphate" evidence="7">
    <location>
        <position position="1278"/>
    </location>
</feature>
<dbReference type="InterPro" id="IPR003594">
    <property type="entry name" value="HATPase_dom"/>
</dbReference>
<feature type="modified residue" description="4-aspartylphosphate" evidence="7">
    <location>
        <position position="1426"/>
    </location>
</feature>
<evidence type="ECO:0000259" key="10">
    <source>
        <dbReference type="PROSITE" id="PS50112"/>
    </source>
</evidence>
<organism evidence="12 13">
    <name type="scientific">Cyanobacterium stanieri LEGE 03274</name>
    <dbReference type="NCBI Taxonomy" id="1828756"/>
    <lineage>
        <taxon>Bacteria</taxon>
        <taxon>Bacillati</taxon>
        <taxon>Cyanobacteriota</taxon>
        <taxon>Cyanophyceae</taxon>
        <taxon>Oscillatoriophycideae</taxon>
        <taxon>Chroococcales</taxon>
        <taxon>Geminocystaceae</taxon>
        <taxon>Cyanobacterium</taxon>
    </lineage>
</organism>
<dbReference type="PRINTS" id="PR00344">
    <property type="entry name" value="BCTRLSENSOR"/>
</dbReference>
<keyword evidence="6" id="KW-0902">Two-component regulatory system</keyword>
<dbReference type="SMART" id="SM00388">
    <property type="entry name" value="HisKA"/>
    <property type="match status" value="1"/>
</dbReference>
<feature type="domain" description="PAS" evidence="10">
    <location>
        <begin position="390"/>
        <end position="462"/>
    </location>
</feature>
<dbReference type="CDD" id="cd00082">
    <property type="entry name" value="HisKA"/>
    <property type="match status" value="1"/>
</dbReference>
<dbReference type="CDD" id="cd17546">
    <property type="entry name" value="REC_hyHK_CKI1_RcsC-like"/>
    <property type="match status" value="1"/>
</dbReference>
<dbReference type="InterPro" id="IPR036890">
    <property type="entry name" value="HATPase_C_sf"/>
</dbReference>
<feature type="domain" description="PAS" evidence="10">
    <location>
        <begin position="16"/>
        <end position="86"/>
    </location>
</feature>
<dbReference type="Pfam" id="PF08447">
    <property type="entry name" value="PAS_3"/>
    <property type="match status" value="4"/>
</dbReference>
<feature type="domain" description="Response regulatory" evidence="9">
    <location>
        <begin position="1375"/>
        <end position="1493"/>
    </location>
</feature>
<dbReference type="Gene3D" id="1.10.287.130">
    <property type="match status" value="1"/>
</dbReference>
<dbReference type="SMART" id="SM00448">
    <property type="entry name" value="REC"/>
    <property type="match status" value="2"/>
</dbReference>
<dbReference type="SUPFAM" id="SSF47384">
    <property type="entry name" value="Homodimeric domain of signal transducing histidine kinase"/>
    <property type="match status" value="1"/>
</dbReference>
<evidence type="ECO:0000256" key="4">
    <source>
        <dbReference type="ARBA" id="ARBA00022679"/>
    </source>
</evidence>
<dbReference type="InterPro" id="IPR029016">
    <property type="entry name" value="GAF-like_dom_sf"/>
</dbReference>
<dbReference type="SMART" id="SM00387">
    <property type="entry name" value="HATPase_c"/>
    <property type="match status" value="1"/>
</dbReference>
<dbReference type="SUPFAM" id="SSF55874">
    <property type="entry name" value="ATPase domain of HSP90 chaperone/DNA topoisomerase II/histidine kinase"/>
    <property type="match status" value="1"/>
</dbReference>
<dbReference type="PROSITE" id="PS50113">
    <property type="entry name" value="PAC"/>
    <property type="match status" value="4"/>
</dbReference>
<dbReference type="Pfam" id="PF02518">
    <property type="entry name" value="HATPase_c"/>
    <property type="match status" value="1"/>
</dbReference>
<evidence type="ECO:0000259" key="9">
    <source>
        <dbReference type="PROSITE" id="PS50110"/>
    </source>
</evidence>
<dbReference type="CDD" id="cd00156">
    <property type="entry name" value="REC"/>
    <property type="match status" value="1"/>
</dbReference>
<dbReference type="InterPro" id="IPR003018">
    <property type="entry name" value="GAF"/>
</dbReference>
<dbReference type="SUPFAM" id="SSF55781">
    <property type="entry name" value="GAF domain-like"/>
    <property type="match status" value="1"/>
</dbReference>
<feature type="domain" description="PAS" evidence="10">
    <location>
        <begin position="665"/>
        <end position="718"/>
    </location>
</feature>
<dbReference type="InterPro" id="IPR004358">
    <property type="entry name" value="Sig_transdc_His_kin-like_C"/>
</dbReference>
<name>A0ABR9V5C2_9CHRO</name>
<dbReference type="Gene3D" id="3.30.450.20">
    <property type="entry name" value="PAS domain"/>
    <property type="match status" value="6"/>
</dbReference>
<dbReference type="Pfam" id="PF00072">
    <property type="entry name" value="Response_reg"/>
    <property type="match status" value="2"/>
</dbReference>
<dbReference type="PROSITE" id="PS50112">
    <property type="entry name" value="PAS"/>
    <property type="match status" value="5"/>
</dbReference>
<keyword evidence="3 7" id="KW-0597">Phosphoprotein</keyword>